<protein>
    <submittedName>
        <fullName evidence="15">Uncharacterized protein</fullName>
    </submittedName>
</protein>
<gene>
    <name evidence="15" type="ORF">CEUTPL_LOCUS8532</name>
</gene>
<dbReference type="OrthoDB" id="273257at2759"/>
<dbReference type="SUPFAM" id="SSF81324">
    <property type="entry name" value="Voltage-gated potassium channels"/>
    <property type="match status" value="1"/>
</dbReference>
<evidence type="ECO:0000313" key="16">
    <source>
        <dbReference type="Proteomes" id="UP001152799"/>
    </source>
</evidence>
<keyword evidence="10 11" id="KW-0407">Ion channel</keyword>
<evidence type="ECO:0000256" key="10">
    <source>
        <dbReference type="ARBA" id="ARBA00023303"/>
    </source>
</evidence>
<accession>A0A9N9QPF3</accession>
<dbReference type="InterPro" id="IPR041647">
    <property type="entry name" value="IRK_C"/>
</dbReference>
<evidence type="ECO:0000256" key="11">
    <source>
        <dbReference type="RuleBase" id="RU003822"/>
    </source>
</evidence>
<evidence type="ECO:0000313" key="15">
    <source>
        <dbReference type="EMBL" id="CAG9767980.1"/>
    </source>
</evidence>
<organism evidence="15 16">
    <name type="scientific">Ceutorhynchus assimilis</name>
    <name type="common">cabbage seed weevil</name>
    <dbReference type="NCBI Taxonomy" id="467358"/>
    <lineage>
        <taxon>Eukaryota</taxon>
        <taxon>Metazoa</taxon>
        <taxon>Ecdysozoa</taxon>
        <taxon>Arthropoda</taxon>
        <taxon>Hexapoda</taxon>
        <taxon>Insecta</taxon>
        <taxon>Pterygota</taxon>
        <taxon>Neoptera</taxon>
        <taxon>Endopterygota</taxon>
        <taxon>Coleoptera</taxon>
        <taxon>Polyphaga</taxon>
        <taxon>Cucujiformia</taxon>
        <taxon>Curculionidae</taxon>
        <taxon>Ceutorhynchinae</taxon>
        <taxon>Ceutorhynchus</taxon>
    </lineage>
</organism>
<feature type="domain" description="Potassium channel inwardly rectifying transmembrane" evidence="13">
    <location>
        <begin position="62"/>
        <end position="200"/>
    </location>
</feature>
<evidence type="ECO:0000256" key="3">
    <source>
        <dbReference type="ARBA" id="ARBA00022538"/>
    </source>
</evidence>
<keyword evidence="4 11" id="KW-0812">Transmembrane</keyword>
<evidence type="ECO:0000256" key="1">
    <source>
        <dbReference type="ARBA" id="ARBA00004141"/>
    </source>
</evidence>
<dbReference type="InterPro" id="IPR014756">
    <property type="entry name" value="Ig_E-set"/>
</dbReference>
<evidence type="ECO:0000256" key="8">
    <source>
        <dbReference type="ARBA" id="ARBA00023065"/>
    </source>
</evidence>
<comment type="subcellular location">
    <subcellularLocation>
        <location evidence="1 11">Membrane</location>
        <topology evidence="1 11">Multi-pass membrane protein</topology>
    </subcellularLocation>
</comment>
<keyword evidence="2 11" id="KW-0813">Transport</keyword>
<dbReference type="PANTHER" id="PTHR11767">
    <property type="entry name" value="INWARD RECTIFIER POTASSIUM CHANNEL"/>
    <property type="match status" value="1"/>
</dbReference>
<evidence type="ECO:0000256" key="7">
    <source>
        <dbReference type="ARBA" id="ARBA00022989"/>
    </source>
</evidence>
<feature type="transmembrane region" description="Helical" evidence="12">
    <location>
        <begin position="97"/>
        <end position="119"/>
    </location>
</feature>
<keyword evidence="6 11" id="KW-0630">Potassium</keyword>
<evidence type="ECO:0000256" key="2">
    <source>
        <dbReference type="ARBA" id="ARBA00022448"/>
    </source>
</evidence>
<dbReference type="GO" id="GO:0034702">
    <property type="term" value="C:monoatomic ion channel complex"/>
    <property type="evidence" value="ECO:0007669"/>
    <property type="project" value="UniProtKB-KW"/>
</dbReference>
<dbReference type="EMBL" id="OU892280">
    <property type="protein sequence ID" value="CAG9767980.1"/>
    <property type="molecule type" value="Genomic_DNA"/>
</dbReference>
<feature type="domain" description="Inward rectifier potassium channel C-terminal" evidence="14">
    <location>
        <begin position="209"/>
        <end position="376"/>
    </location>
</feature>
<dbReference type="GO" id="GO:1990573">
    <property type="term" value="P:potassium ion import across plasma membrane"/>
    <property type="evidence" value="ECO:0007669"/>
    <property type="project" value="TreeGrafter"/>
</dbReference>
<evidence type="ECO:0000259" key="13">
    <source>
        <dbReference type="Pfam" id="PF01007"/>
    </source>
</evidence>
<keyword evidence="5 11" id="KW-0851">Voltage-gated channel</keyword>
<dbReference type="SUPFAM" id="SSF81296">
    <property type="entry name" value="E set domains"/>
    <property type="match status" value="1"/>
</dbReference>
<feature type="transmembrane region" description="Helical" evidence="12">
    <location>
        <begin position="170"/>
        <end position="195"/>
    </location>
</feature>
<evidence type="ECO:0000256" key="9">
    <source>
        <dbReference type="ARBA" id="ARBA00023136"/>
    </source>
</evidence>
<keyword evidence="7 12" id="KW-1133">Transmembrane helix</keyword>
<sequence>MFHNEKDVLIQFLGSEKNIDKIGFPVILRTQESFSSSKNDSLRRNTPFRSTSQHHKCDSRMVTRRGRFRVYFKKIPQKSLRYAKDLWNTLANMQWRWLLLTVAVVNVLAYITCALLFYFDSWISGDFDNEEEHLICMVGVENTLSFFMLGIETITTVGYGYVHPTENCKLYFIVLAVSTLLTILIDGVFISVVYAKLNKPKDRNIYGQIFSKKAVISMRNGHLCLIMRVNDRDGRHWINTKVNMYLIRDILTKEGELLRNYIIELKIQPVGMLFWPVDVVYKITEDSPLWTISANEMMTKRLEILVVVSGSSVKTGQSTKSQTSYLNNEIMWGYQFSPCLEYKNDSKIKYVVNKKLFNSTIPQEVPLCSAKVLADFQKQISKDARKSLELACVNRETNLQENLLVFHES</sequence>
<dbReference type="Gene3D" id="2.60.40.1400">
    <property type="entry name" value="G protein-activated inward rectifier potassium channel 1"/>
    <property type="match status" value="1"/>
</dbReference>
<proteinExistence type="inferred from homology"/>
<evidence type="ECO:0000256" key="4">
    <source>
        <dbReference type="ARBA" id="ARBA00022692"/>
    </source>
</evidence>
<dbReference type="GO" id="GO:0005886">
    <property type="term" value="C:plasma membrane"/>
    <property type="evidence" value="ECO:0007669"/>
    <property type="project" value="TreeGrafter"/>
</dbReference>
<keyword evidence="9 12" id="KW-0472">Membrane</keyword>
<dbReference type="InterPro" id="IPR040445">
    <property type="entry name" value="Kir_TM"/>
</dbReference>
<dbReference type="Gene3D" id="1.10.287.70">
    <property type="match status" value="1"/>
</dbReference>
<comment type="similarity">
    <text evidence="11">Belongs to the inward rectifier-type potassium channel (TC 1.A.2.1) family.</text>
</comment>
<keyword evidence="16" id="KW-1185">Reference proteome</keyword>
<dbReference type="Pfam" id="PF17655">
    <property type="entry name" value="IRK_C"/>
    <property type="match status" value="1"/>
</dbReference>
<dbReference type="InterPro" id="IPR016449">
    <property type="entry name" value="K_chnl_inward-rec_Kir"/>
</dbReference>
<evidence type="ECO:0000256" key="12">
    <source>
        <dbReference type="SAM" id="Phobius"/>
    </source>
</evidence>
<dbReference type="AlphaFoldDB" id="A0A9N9QPF3"/>
<name>A0A9N9QPF3_9CUCU</name>
<keyword evidence="3 11" id="KW-0633">Potassium transport</keyword>
<dbReference type="GO" id="GO:0005242">
    <property type="term" value="F:inward rectifier potassium channel activity"/>
    <property type="evidence" value="ECO:0007669"/>
    <property type="project" value="InterPro"/>
</dbReference>
<keyword evidence="8 11" id="KW-0406">Ion transport</keyword>
<dbReference type="GO" id="GO:0034765">
    <property type="term" value="P:regulation of monoatomic ion transmembrane transport"/>
    <property type="evidence" value="ECO:0007669"/>
    <property type="project" value="TreeGrafter"/>
</dbReference>
<dbReference type="PANTHER" id="PTHR11767:SF113">
    <property type="entry name" value="INWARDLY RECTIFYING POTASSIUM CHANNEL 2, ISOFORM D"/>
    <property type="match status" value="1"/>
</dbReference>
<dbReference type="InterPro" id="IPR013518">
    <property type="entry name" value="K_chnl_inward-rec_Kir_cyto"/>
</dbReference>
<dbReference type="Proteomes" id="UP001152799">
    <property type="component" value="Chromosome 4"/>
</dbReference>
<evidence type="ECO:0000259" key="14">
    <source>
        <dbReference type="Pfam" id="PF17655"/>
    </source>
</evidence>
<dbReference type="PRINTS" id="PR01320">
    <property type="entry name" value="KIRCHANNEL"/>
</dbReference>
<dbReference type="Pfam" id="PF01007">
    <property type="entry name" value="IRK"/>
    <property type="match status" value="1"/>
</dbReference>
<evidence type="ECO:0000256" key="5">
    <source>
        <dbReference type="ARBA" id="ARBA00022882"/>
    </source>
</evidence>
<reference evidence="15" key="1">
    <citation type="submission" date="2022-01" db="EMBL/GenBank/DDBJ databases">
        <authorList>
            <person name="King R."/>
        </authorList>
    </citation>
    <scope>NUCLEOTIDE SEQUENCE</scope>
</reference>
<evidence type="ECO:0000256" key="6">
    <source>
        <dbReference type="ARBA" id="ARBA00022958"/>
    </source>
</evidence>